<keyword evidence="1" id="KW-1133">Transmembrane helix</keyword>
<keyword evidence="3" id="KW-1185">Reference proteome</keyword>
<evidence type="ECO:0000313" key="2">
    <source>
        <dbReference type="EMBL" id="TVT41448.1"/>
    </source>
</evidence>
<accession>A0A558BY50</accession>
<keyword evidence="1" id="KW-0472">Membrane</keyword>
<name>A0A558BY50_9BACT</name>
<sequence>MNKRYLTGVLLVFVLADLVFTYWQNYLLPLDGDMVAVTFPSPFYSQVLKDPFGWSVLTQNAVYAAPNRFFAHASVYYYWRHVPLLLHAVLDPISSLYAANALFTAAVQAALVGLLAFYIRRASGEPQGWLGLAAAAALLVPLFQRHGYYQQLGLLDLSSTYTFFYALPLVLVLVLLWPFFRAACQRQPLRLSWASQLALVGLMVVIGFHGVIATAALAVVLGCIGLYWAWGKVRTWRYPHPQESASQWLSGQAIGLLAVLALICLYSIYIGRNNIENSHDHTLGELFRLLPTGVYEYFIAQPALPILTGLLLLNAQLLRRLPEGTPGRQRVLQLLRWIGVYTVFYLLLLPFGGYRPYRPYLLRNDSISPILVGLFFAYGVSSYLLLFRLRGRGHTLYLVVICLFSALLMSADARPKLADNNNDCQRWALDQLARATEPVVELSTYCNVLTWLPFNEYHQSEIHAQMLKYWGVTKKEQLFYQKPAK</sequence>
<feature type="transmembrane region" description="Helical" evidence="1">
    <location>
        <begin position="96"/>
        <end position="119"/>
    </location>
</feature>
<gene>
    <name evidence="2" type="ORF">FNT36_08385</name>
</gene>
<dbReference type="OrthoDB" id="870007at2"/>
<comment type="caution">
    <text evidence="2">The sequence shown here is derived from an EMBL/GenBank/DDBJ whole genome shotgun (WGS) entry which is preliminary data.</text>
</comment>
<feature type="transmembrane region" description="Helical" evidence="1">
    <location>
        <begin position="394"/>
        <end position="411"/>
    </location>
</feature>
<feature type="transmembrane region" description="Helical" evidence="1">
    <location>
        <begin position="334"/>
        <end position="354"/>
    </location>
</feature>
<evidence type="ECO:0008006" key="4">
    <source>
        <dbReference type="Google" id="ProtNLM"/>
    </source>
</evidence>
<feature type="transmembrane region" description="Helical" evidence="1">
    <location>
        <begin position="126"/>
        <end position="143"/>
    </location>
</feature>
<organism evidence="2 3">
    <name type="scientific">Hymenobacter setariae</name>
    <dbReference type="NCBI Taxonomy" id="2594794"/>
    <lineage>
        <taxon>Bacteria</taxon>
        <taxon>Pseudomonadati</taxon>
        <taxon>Bacteroidota</taxon>
        <taxon>Cytophagia</taxon>
        <taxon>Cytophagales</taxon>
        <taxon>Hymenobacteraceae</taxon>
        <taxon>Hymenobacter</taxon>
    </lineage>
</organism>
<dbReference type="Proteomes" id="UP000317624">
    <property type="component" value="Unassembled WGS sequence"/>
</dbReference>
<dbReference type="AlphaFoldDB" id="A0A558BY50"/>
<feature type="transmembrane region" description="Helical" evidence="1">
    <location>
        <begin position="163"/>
        <end position="184"/>
    </location>
</feature>
<feature type="transmembrane region" description="Helical" evidence="1">
    <location>
        <begin position="196"/>
        <end position="229"/>
    </location>
</feature>
<evidence type="ECO:0000313" key="3">
    <source>
        <dbReference type="Proteomes" id="UP000317624"/>
    </source>
</evidence>
<keyword evidence="1" id="KW-0812">Transmembrane</keyword>
<evidence type="ECO:0000256" key="1">
    <source>
        <dbReference type="SAM" id="Phobius"/>
    </source>
</evidence>
<reference evidence="2 3" key="1">
    <citation type="submission" date="2019-07" db="EMBL/GenBank/DDBJ databases">
        <title>Hymenobacter sp. straun FUR1 Genome sequencing and assembly.</title>
        <authorList>
            <person name="Chhetri G."/>
        </authorList>
    </citation>
    <scope>NUCLEOTIDE SEQUENCE [LARGE SCALE GENOMIC DNA]</scope>
    <source>
        <strain evidence="2 3">Fur1</strain>
    </source>
</reference>
<protein>
    <recommendedName>
        <fullName evidence="4">Glycosyltransferase RgtA/B/C/D-like domain-containing protein</fullName>
    </recommendedName>
</protein>
<feature type="transmembrane region" description="Helical" evidence="1">
    <location>
        <begin position="366"/>
        <end position="387"/>
    </location>
</feature>
<dbReference type="EMBL" id="VMRJ01000002">
    <property type="protein sequence ID" value="TVT41448.1"/>
    <property type="molecule type" value="Genomic_DNA"/>
</dbReference>
<proteinExistence type="predicted"/>
<feature type="transmembrane region" description="Helical" evidence="1">
    <location>
        <begin position="249"/>
        <end position="269"/>
    </location>
</feature>
<dbReference type="RefSeq" id="WP_144846348.1">
    <property type="nucleotide sequence ID" value="NZ_VMRJ01000002.1"/>
</dbReference>